<reference evidence="1" key="2">
    <citation type="journal article" date="2020" name="Nat. Commun.">
        <title>Large-scale genome sequencing of mycorrhizal fungi provides insights into the early evolution of symbiotic traits.</title>
        <authorList>
            <person name="Miyauchi S."/>
            <person name="Kiss E."/>
            <person name="Kuo A."/>
            <person name="Drula E."/>
            <person name="Kohler A."/>
            <person name="Sanchez-Garcia M."/>
            <person name="Morin E."/>
            <person name="Andreopoulos B."/>
            <person name="Barry K.W."/>
            <person name="Bonito G."/>
            <person name="Buee M."/>
            <person name="Carver A."/>
            <person name="Chen C."/>
            <person name="Cichocki N."/>
            <person name="Clum A."/>
            <person name="Culley D."/>
            <person name="Crous P.W."/>
            <person name="Fauchery L."/>
            <person name="Girlanda M."/>
            <person name="Hayes R.D."/>
            <person name="Keri Z."/>
            <person name="LaButti K."/>
            <person name="Lipzen A."/>
            <person name="Lombard V."/>
            <person name="Magnuson J."/>
            <person name="Maillard F."/>
            <person name="Murat C."/>
            <person name="Nolan M."/>
            <person name="Ohm R.A."/>
            <person name="Pangilinan J."/>
            <person name="Pereira M.F."/>
            <person name="Perotto S."/>
            <person name="Peter M."/>
            <person name="Pfister S."/>
            <person name="Riley R."/>
            <person name="Sitrit Y."/>
            <person name="Stielow J.B."/>
            <person name="Szollosi G."/>
            <person name="Zifcakova L."/>
            <person name="Stursova M."/>
            <person name="Spatafora J.W."/>
            <person name="Tedersoo L."/>
            <person name="Vaario L.M."/>
            <person name="Yamada A."/>
            <person name="Yan M."/>
            <person name="Wang P."/>
            <person name="Xu J."/>
            <person name="Bruns T."/>
            <person name="Baldrian P."/>
            <person name="Vilgalys R."/>
            <person name="Dunand C."/>
            <person name="Henrissat B."/>
            <person name="Grigoriev I.V."/>
            <person name="Hibbett D."/>
            <person name="Nagy L.G."/>
            <person name="Martin F.M."/>
        </authorList>
    </citation>
    <scope>NUCLEOTIDE SEQUENCE</scope>
    <source>
        <strain evidence="1">P2</strain>
    </source>
</reference>
<proteinExistence type="predicted"/>
<reference evidence="1" key="1">
    <citation type="submission" date="2019-10" db="EMBL/GenBank/DDBJ databases">
        <authorList>
            <consortium name="DOE Joint Genome Institute"/>
            <person name="Kuo A."/>
            <person name="Miyauchi S."/>
            <person name="Kiss E."/>
            <person name="Drula E."/>
            <person name="Kohler A."/>
            <person name="Sanchez-Garcia M."/>
            <person name="Andreopoulos B."/>
            <person name="Barry K.W."/>
            <person name="Bonito G."/>
            <person name="Buee M."/>
            <person name="Carver A."/>
            <person name="Chen C."/>
            <person name="Cichocki N."/>
            <person name="Clum A."/>
            <person name="Culley D."/>
            <person name="Crous P.W."/>
            <person name="Fauchery L."/>
            <person name="Girlanda M."/>
            <person name="Hayes R."/>
            <person name="Keri Z."/>
            <person name="Labutti K."/>
            <person name="Lipzen A."/>
            <person name="Lombard V."/>
            <person name="Magnuson J."/>
            <person name="Maillard F."/>
            <person name="Morin E."/>
            <person name="Murat C."/>
            <person name="Nolan M."/>
            <person name="Ohm R."/>
            <person name="Pangilinan J."/>
            <person name="Pereira M."/>
            <person name="Perotto S."/>
            <person name="Peter M."/>
            <person name="Riley R."/>
            <person name="Sitrit Y."/>
            <person name="Stielow B."/>
            <person name="Szollosi G."/>
            <person name="Zifcakova L."/>
            <person name="Stursova M."/>
            <person name="Spatafora J.W."/>
            <person name="Tedersoo L."/>
            <person name="Vaario L.-M."/>
            <person name="Yamada A."/>
            <person name="Yan M."/>
            <person name="Wang P."/>
            <person name="Xu J."/>
            <person name="Bruns T."/>
            <person name="Baldrian P."/>
            <person name="Vilgalys R."/>
            <person name="Henrissat B."/>
            <person name="Grigoriev I.V."/>
            <person name="Hibbett D."/>
            <person name="Nagy L.G."/>
            <person name="Martin F.M."/>
        </authorList>
    </citation>
    <scope>NUCLEOTIDE SEQUENCE</scope>
    <source>
        <strain evidence="1">P2</strain>
    </source>
</reference>
<protein>
    <submittedName>
        <fullName evidence="1">Uncharacterized protein</fullName>
    </submittedName>
</protein>
<organism evidence="1 2">
    <name type="scientific">Thelephora ganbajun</name>
    <name type="common">Ganba fungus</name>
    <dbReference type="NCBI Taxonomy" id="370292"/>
    <lineage>
        <taxon>Eukaryota</taxon>
        <taxon>Fungi</taxon>
        <taxon>Dikarya</taxon>
        <taxon>Basidiomycota</taxon>
        <taxon>Agaricomycotina</taxon>
        <taxon>Agaricomycetes</taxon>
        <taxon>Thelephorales</taxon>
        <taxon>Thelephoraceae</taxon>
        <taxon>Thelephora</taxon>
    </lineage>
</organism>
<dbReference type="Proteomes" id="UP000886501">
    <property type="component" value="Unassembled WGS sequence"/>
</dbReference>
<accession>A0ACB6ZNX2</accession>
<comment type="caution">
    <text evidence="1">The sequence shown here is derived from an EMBL/GenBank/DDBJ whole genome shotgun (WGS) entry which is preliminary data.</text>
</comment>
<sequence>MPVYLTSLEDPITVDNVLAFLEPYVPYTLGLIGNIANSRPELVKAIKVYTSFEVDFSKAFHDQPRYAIPTSSTGAEPGSNEGSFSPPALFSIIALQPREQTRFFCSADLKGLEAATPEEEAHVQEFFKEVIPIVAAFPPDNEDGPTPEYDIDPVGVKGRGYHVGRVHEKWIPCLDPITIQRTGPLVCLTRPPPPPPPPQGASTSSTPLTTGTGETPDRWIISQFSLSDIDFIKSTSSIPRHKAYLESRTHTSISIRDRNCLTDVNAVGTSTDSNPVAWSIIQADGSFGVLWVEPSHRGLGLGDLVLNECVSRLETYHGFSGNKVTGTGILGWQWADVSPANARSVQFFSRQEGWKIGWGTQWISFDPDADPATIDWSYRQAPTEESRRQDWGKNPRILLRRKDSNVSN</sequence>
<name>A0ACB6ZNX2_THEGA</name>
<keyword evidence="2" id="KW-1185">Reference proteome</keyword>
<evidence type="ECO:0000313" key="1">
    <source>
        <dbReference type="EMBL" id="KAF9651138.1"/>
    </source>
</evidence>
<dbReference type="EMBL" id="MU117978">
    <property type="protein sequence ID" value="KAF9651138.1"/>
    <property type="molecule type" value="Genomic_DNA"/>
</dbReference>
<gene>
    <name evidence="1" type="ORF">BDM02DRAFT_978122</name>
</gene>
<evidence type="ECO:0000313" key="2">
    <source>
        <dbReference type="Proteomes" id="UP000886501"/>
    </source>
</evidence>